<proteinExistence type="predicted"/>
<dbReference type="Gene3D" id="2.40.50.200">
    <property type="entry name" value="Bacterial OB-fold"/>
    <property type="match status" value="1"/>
</dbReference>
<feature type="chain" id="PRO_5014912466" evidence="2">
    <location>
        <begin position="22"/>
        <end position="123"/>
    </location>
</feature>
<protein>
    <submittedName>
        <fullName evidence="3">Uncharacterized protein</fullName>
    </submittedName>
</protein>
<reference evidence="3 4" key="1">
    <citation type="submission" date="2017-10" db="EMBL/GenBank/DDBJ databases">
        <authorList>
            <person name="Banno H."/>
            <person name="Chua N.-H."/>
        </authorList>
    </citation>
    <scope>NUCLEOTIDE SEQUENCE [LARGE SCALE GENOMIC DNA]</scope>
    <source>
        <strain evidence="3">Vibrio tapetis CECT4600</strain>
    </source>
</reference>
<dbReference type="InterPro" id="IPR036700">
    <property type="entry name" value="BOBF_sf"/>
</dbReference>
<dbReference type="RefSeq" id="WP_102525361.1">
    <property type="nucleotide sequence ID" value="NZ_LT960612.1"/>
</dbReference>
<evidence type="ECO:0000256" key="1">
    <source>
        <dbReference type="ARBA" id="ARBA00022729"/>
    </source>
</evidence>
<dbReference type="SUPFAM" id="SSF101756">
    <property type="entry name" value="Hypothetical protein YgiW"/>
    <property type="match status" value="1"/>
</dbReference>
<dbReference type="Proteomes" id="UP000235828">
    <property type="component" value="Chromosome B"/>
</dbReference>
<dbReference type="InterPro" id="IPR005220">
    <property type="entry name" value="CarO-like"/>
</dbReference>
<feature type="signal peptide" evidence="2">
    <location>
        <begin position="1"/>
        <end position="21"/>
    </location>
</feature>
<dbReference type="AlphaFoldDB" id="A0A2N8ZN72"/>
<accession>A0A2N8ZN72</accession>
<keyword evidence="4" id="KW-1185">Reference proteome</keyword>
<dbReference type="PANTHER" id="PTHR36571:SF1">
    <property type="entry name" value="PROTEIN YGIW"/>
    <property type="match status" value="1"/>
</dbReference>
<evidence type="ECO:0000313" key="4">
    <source>
        <dbReference type="Proteomes" id="UP000235828"/>
    </source>
</evidence>
<dbReference type="NCBIfam" id="NF033674">
    <property type="entry name" value="stress_OB_fold"/>
    <property type="match status" value="1"/>
</dbReference>
<organism evidence="3 4">
    <name type="scientific">Vibrio tapetis subsp. tapetis</name>
    <dbReference type="NCBI Taxonomy" id="1671868"/>
    <lineage>
        <taxon>Bacteria</taxon>
        <taxon>Pseudomonadati</taxon>
        <taxon>Pseudomonadota</taxon>
        <taxon>Gammaproteobacteria</taxon>
        <taxon>Vibrionales</taxon>
        <taxon>Vibrionaceae</taxon>
        <taxon>Vibrio</taxon>
    </lineage>
</organism>
<dbReference type="Pfam" id="PF04076">
    <property type="entry name" value="BOF"/>
    <property type="match status" value="1"/>
</dbReference>
<keyword evidence="1 2" id="KW-0732">Signal</keyword>
<gene>
    <name evidence="3" type="ORF">VTAP4600_B1731</name>
</gene>
<sequence length="123" mass="13583">MKTLCYSIAAALIIAPTFALAKDDHHQKGNFHYTGPVETTSVSALLKDTSMFTEQEVVIDGHIVRQISKDTFVFSDGEAEIQVELDDDINLTEPLTAESKVRLFGEYEGGNTPEIEVDHISIL</sequence>
<dbReference type="EMBL" id="LT960612">
    <property type="protein sequence ID" value="SON53342.1"/>
    <property type="molecule type" value="Genomic_DNA"/>
</dbReference>
<evidence type="ECO:0000313" key="3">
    <source>
        <dbReference type="EMBL" id="SON53342.1"/>
    </source>
</evidence>
<evidence type="ECO:0000256" key="2">
    <source>
        <dbReference type="SAM" id="SignalP"/>
    </source>
</evidence>
<dbReference type="OrthoDB" id="5901218at2"/>
<name>A0A2N8ZN72_9VIBR</name>
<dbReference type="PANTHER" id="PTHR36571">
    <property type="entry name" value="PROTEIN YGIW"/>
    <property type="match status" value="1"/>
</dbReference>
<dbReference type="KEGG" id="vta:B1731"/>